<dbReference type="EMBL" id="KB199651">
    <property type="protein sequence ID" value="ESP04885.1"/>
    <property type="molecule type" value="Genomic_DNA"/>
</dbReference>
<dbReference type="GeneID" id="20248160"/>
<name>V4CQZ1_LOTGI</name>
<feature type="domain" description="FYVE-type" evidence="5">
    <location>
        <begin position="39"/>
        <end position="103"/>
    </location>
</feature>
<dbReference type="CTD" id="20248160"/>
<evidence type="ECO:0000256" key="1">
    <source>
        <dbReference type="ARBA" id="ARBA00022723"/>
    </source>
</evidence>
<sequence>MTPWASAPDLTPEKRKTHKKHNLFACFRPNICKDHWEPDSAHPICYGCLRKFTIFFRRHHCRRCGKVFCFACSGLKMRLDENAQIEQGGYFHRVCFFCYGSKDSCIFNEQCVGQITSLSNAFRKMRNKDSLRSSFSLAMDISRQRFGAEVAELCRPVLDNFMMSRSKGGLVKPVKAVGNAILKAGRDSICNKCNDSILVPKNRKLCMQCTRIYCKKCSSKRLVLFSDGTRDGQPEILLSDTFDDLVQKYTHCEVYRTCLECEYKVKTLLDRANFDKTLDSLYREMSHIQFDIKEALRQQDKGIRHTRRSLSIDETVKRDSGIEMGRFSEIVLDGDIDESFDLLSEREIMIIEGFCRIVMTLVALLNVLLGNCWIIKPATKCHDCNPKECAKIKNTKVCHEKRISTYCPLSCGLCSDTKPLHAFIGCYVSKSECDTINPYYCYSSVVRVTCPDLCNSQRTTLPITARPQTKVTHHLKTSPEVVTPEVTQSALSLETSPEVNIKTEVATIQEELHTTSEQEIVTSEAPQELTDALATNQIVDQFMTSLEPSAMGSTDSPVKRMCHVCEDPFCNLHFETIVKCPAWQPFCMNYIAINVQGTKTLHKRCASEVECDFKWINRTAGISECLLFDNNKIYTKPIHCEFCCTTDNCNIHTVPKYNTLKHTPA</sequence>
<accession>V4CQZ1</accession>
<dbReference type="InterPro" id="IPR013083">
    <property type="entry name" value="Znf_RING/FYVE/PHD"/>
</dbReference>
<dbReference type="GO" id="GO:0031901">
    <property type="term" value="C:early endosome membrane"/>
    <property type="evidence" value="ECO:0007669"/>
    <property type="project" value="TreeGrafter"/>
</dbReference>
<dbReference type="Gene3D" id="3.30.40.10">
    <property type="entry name" value="Zinc/RING finger domain, C3HC4 (zinc finger)"/>
    <property type="match status" value="2"/>
</dbReference>
<keyword evidence="1" id="KW-0479">Metal-binding</keyword>
<dbReference type="InterPro" id="IPR011011">
    <property type="entry name" value="Znf_FYVE_PHD"/>
</dbReference>
<dbReference type="Proteomes" id="UP000030746">
    <property type="component" value="Unassembled WGS sequence"/>
</dbReference>
<evidence type="ECO:0000259" key="5">
    <source>
        <dbReference type="PROSITE" id="PS50178"/>
    </source>
</evidence>
<dbReference type="InterPro" id="IPR017455">
    <property type="entry name" value="Znf_FYVE-rel"/>
</dbReference>
<evidence type="ECO:0000256" key="2">
    <source>
        <dbReference type="ARBA" id="ARBA00022771"/>
    </source>
</evidence>
<evidence type="ECO:0000256" key="4">
    <source>
        <dbReference type="PROSITE-ProRule" id="PRU00091"/>
    </source>
</evidence>
<evidence type="ECO:0000256" key="3">
    <source>
        <dbReference type="ARBA" id="ARBA00022833"/>
    </source>
</evidence>
<dbReference type="CDD" id="cd00117">
    <property type="entry name" value="TFP"/>
    <property type="match status" value="1"/>
</dbReference>
<proteinExistence type="predicted"/>
<dbReference type="STRING" id="225164.V4CQZ1"/>
<dbReference type="RefSeq" id="XP_009044394.1">
    <property type="nucleotide sequence ID" value="XM_009046146.1"/>
</dbReference>
<dbReference type="GO" id="GO:0016197">
    <property type="term" value="P:endosomal transport"/>
    <property type="evidence" value="ECO:0007669"/>
    <property type="project" value="TreeGrafter"/>
</dbReference>
<organism evidence="6 7">
    <name type="scientific">Lottia gigantea</name>
    <name type="common">Giant owl limpet</name>
    <dbReference type="NCBI Taxonomy" id="225164"/>
    <lineage>
        <taxon>Eukaryota</taxon>
        <taxon>Metazoa</taxon>
        <taxon>Spiralia</taxon>
        <taxon>Lophotrochozoa</taxon>
        <taxon>Mollusca</taxon>
        <taxon>Gastropoda</taxon>
        <taxon>Patellogastropoda</taxon>
        <taxon>Lottioidea</taxon>
        <taxon>Lottiidae</taxon>
        <taxon>Lottia</taxon>
    </lineage>
</organism>
<gene>
    <name evidence="6" type="ORF">LOTGIDRAFT_229970</name>
</gene>
<dbReference type="KEGG" id="lgi:LOTGIDRAFT_229970"/>
<dbReference type="GO" id="GO:0008270">
    <property type="term" value="F:zinc ion binding"/>
    <property type="evidence" value="ECO:0007669"/>
    <property type="project" value="UniProtKB-KW"/>
</dbReference>
<dbReference type="CDD" id="cd15760">
    <property type="entry name" value="FYVE_scVPS27p_like"/>
    <property type="match status" value="1"/>
</dbReference>
<keyword evidence="2 4" id="KW-0863">Zinc-finger</keyword>
<reference evidence="6 7" key="1">
    <citation type="journal article" date="2013" name="Nature">
        <title>Insights into bilaterian evolution from three spiralian genomes.</title>
        <authorList>
            <person name="Simakov O."/>
            <person name="Marletaz F."/>
            <person name="Cho S.J."/>
            <person name="Edsinger-Gonzales E."/>
            <person name="Havlak P."/>
            <person name="Hellsten U."/>
            <person name="Kuo D.H."/>
            <person name="Larsson T."/>
            <person name="Lv J."/>
            <person name="Arendt D."/>
            <person name="Savage R."/>
            <person name="Osoegawa K."/>
            <person name="de Jong P."/>
            <person name="Grimwood J."/>
            <person name="Chapman J.A."/>
            <person name="Shapiro H."/>
            <person name="Aerts A."/>
            <person name="Otillar R.P."/>
            <person name="Terry A.Y."/>
            <person name="Boore J.L."/>
            <person name="Grigoriev I.V."/>
            <person name="Lindberg D.R."/>
            <person name="Seaver E.C."/>
            <person name="Weisblat D.A."/>
            <person name="Putnam N.H."/>
            <person name="Rokhsar D.S."/>
        </authorList>
    </citation>
    <scope>NUCLEOTIDE SEQUENCE [LARGE SCALE GENOMIC DNA]</scope>
</reference>
<dbReference type="InterPro" id="IPR000306">
    <property type="entry name" value="Znf_FYVE"/>
</dbReference>
<dbReference type="HOGENOM" id="CLU_412941_0_0_1"/>
<keyword evidence="7" id="KW-1185">Reference proteome</keyword>
<dbReference type="OrthoDB" id="5872154at2759"/>
<dbReference type="AlphaFoldDB" id="V4CQZ1"/>
<dbReference type="PROSITE" id="PS50178">
    <property type="entry name" value="ZF_FYVE"/>
    <property type="match status" value="1"/>
</dbReference>
<dbReference type="PANTHER" id="PTHR46319">
    <property type="entry name" value="ZINC FINGER FYVE DOMAIN-CONTAINING PROTEIN"/>
    <property type="match status" value="1"/>
</dbReference>
<dbReference type="PANTHER" id="PTHR46319:SF3">
    <property type="entry name" value="ZINC FINGER FYVE DOMAIN-CONTAINING PROTEIN"/>
    <property type="match status" value="1"/>
</dbReference>
<evidence type="ECO:0000313" key="6">
    <source>
        <dbReference type="EMBL" id="ESP04885.1"/>
    </source>
</evidence>
<keyword evidence="3" id="KW-0862">Zinc</keyword>
<evidence type="ECO:0000313" key="7">
    <source>
        <dbReference type="Proteomes" id="UP000030746"/>
    </source>
</evidence>
<protein>
    <recommendedName>
        <fullName evidence="5">FYVE-type domain-containing protein</fullName>
    </recommendedName>
</protein>
<dbReference type="Pfam" id="PF01363">
    <property type="entry name" value="FYVE"/>
    <property type="match status" value="1"/>
</dbReference>
<dbReference type="SUPFAM" id="SSF57903">
    <property type="entry name" value="FYVE/PHD zinc finger"/>
    <property type="match status" value="2"/>
</dbReference>
<dbReference type="SMART" id="SM00064">
    <property type="entry name" value="FYVE"/>
    <property type="match status" value="1"/>
</dbReference>